<sequence length="69" mass="8216">MRSFPQIPNPNANTLYQNSLYQVPTSQNHNPNVNMSQQLELLRRQQQLEFFRRQQQLQHFNDACRLASS</sequence>
<evidence type="ECO:0000313" key="1">
    <source>
        <dbReference type="EMBL" id="CAG8770924.1"/>
    </source>
</evidence>
<comment type="caution">
    <text evidence="1">The sequence shown here is derived from an EMBL/GenBank/DDBJ whole genome shotgun (WGS) entry which is preliminary data.</text>
</comment>
<proteinExistence type="predicted"/>
<dbReference type="Proteomes" id="UP000789759">
    <property type="component" value="Unassembled WGS sequence"/>
</dbReference>
<dbReference type="AlphaFoldDB" id="A0A9N9J8R2"/>
<protein>
    <submittedName>
        <fullName evidence="1">417_t:CDS:1</fullName>
    </submittedName>
</protein>
<organism evidence="1 2">
    <name type="scientific">Cetraspora pellucida</name>
    <dbReference type="NCBI Taxonomy" id="1433469"/>
    <lineage>
        <taxon>Eukaryota</taxon>
        <taxon>Fungi</taxon>
        <taxon>Fungi incertae sedis</taxon>
        <taxon>Mucoromycota</taxon>
        <taxon>Glomeromycotina</taxon>
        <taxon>Glomeromycetes</taxon>
        <taxon>Diversisporales</taxon>
        <taxon>Gigasporaceae</taxon>
        <taxon>Cetraspora</taxon>
    </lineage>
</organism>
<dbReference type="EMBL" id="CAJVQA010021851">
    <property type="protein sequence ID" value="CAG8770924.1"/>
    <property type="molecule type" value="Genomic_DNA"/>
</dbReference>
<accession>A0A9N9J8R2</accession>
<evidence type="ECO:0000313" key="2">
    <source>
        <dbReference type="Proteomes" id="UP000789759"/>
    </source>
</evidence>
<gene>
    <name evidence="1" type="ORF">CPELLU_LOCUS15873</name>
</gene>
<feature type="non-terminal residue" evidence="1">
    <location>
        <position position="69"/>
    </location>
</feature>
<reference evidence="1" key="1">
    <citation type="submission" date="2021-06" db="EMBL/GenBank/DDBJ databases">
        <authorList>
            <person name="Kallberg Y."/>
            <person name="Tangrot J."/>
            <person name="Rosling A."/>
        </authorList>
    </citation>
    <scope>NUCLEOTIDE SEQUENCE</scope>
    <source>
        <strain evidence="1">FL966</strain>
    </source>
</reference>
<keyword evidence="2" id="KW-1185">Reference proteome</keyword>
<name>A0A9N9J8R2_9GLOM</name>